<reference evidence="2" key="2">
    <citation type="submission" date="2025-08" db="UniProtKB">
        <authorList>
            <consortium name="Ensembl"/>
        </authorList>
    </citation>
    <scope>IDENTIFICATION</scope>
</reference>
<dbReference type="InterPro" id="IPR036514">
    <property type="entry name" value="SGNH_hydro_sf"/>
</dbReference>
<reference evidence="3" key="1">
    <citation type="journal article" date="2018" name="PLoS ONE">
        <title>Chinook salmon (Oncorhynchus tshawytscha) genome and transcriptome.</title>
        <authorList>
            <person name="Christensen K.A."/>
            <person name="Leong J.S."/>
            <person name="Sakhrani D."/>
            <person name="Biagi C.A."/>
            <person name="Minkley D.R."/>
            <person name="Withler R.E."/>
            <person name="Rondeau E.B."/>
            <person name="Koop B.F."/>
            <person name="Devlin R.H."/>
        </authorList>
    </citation>
    <scope>NUCLEOTIDE SEQUENCE [LARGE SCALE GENOMIC DNA]</scope>
</reference>
<organism evidence="2 3">
    <name type="scientific">Oncorhynchus tshawytscha</name>
    <name type="common">Chinook salmon</name>
    <name type="synonym">Salmo tshawytscha</name>
    <dbReference type="NCBI Taxonomy" id="74940"/>
    <lineage>
        <taxon>Eukaryota</taxon>
        <taxon>Metazoa</taxon>
        <taxon>Chordata</taxon>
        <taxon>Craniata</taxon>
        <taxon>Vertebrata</taxon>
        <taxon>Euteleostomi</taxon>
        <taxon>Actinopterygii</taxon>
        <taxon>Neopterygii</taxon>
        <taxon>Teleostei</taxon>
        <taxon>Protacanthopterygii</taxon>
        <taxon>Salmoniformes</taxon>
        <taxon>Salmonidae</taxon>
        <taxon>Salmoninae</taxon>
        <taxon>Oncorhynchus</taxon>
    </lineage>
</organism>
<protein>
    <submittedName>
        <fullName evidence="2">Uncharacterized protein</fullName>
    </submittedName>
</protein>
<evidence type="ECO:0000313" key="2">
    <source>
        <dbReference type="Ensembl" id="ENSOTSP00005118779.1"/>
    </source>
</evidence>
<feature type="region of interest" description="Disordered" evidence="1">
    <location>
        <begin position="91"/>
        <end position="111"/>
    </location>
</feature>
<dbReference type="Ensembl" id="ENSOTST00005148967.1">
    <property type="protein sequence ID" value="ENSOTSP00005118779.1"/>
    <property type="gene ID" value="ENSOTSG00005051466.1"/>
</dbReference>
<dbReference type="SUPFAM" id="SSF52266">
    <property type="entry name" value="SGNH hydrolase"/>
    <property type="match status" value="1"/>
</dbReference>
<dbReference type="AlphaFoldDB" id="A0AAZ3PSI8"/>
<name>A0AAZ3PSI8_ONCTS</name>
<dbReference type="Gene3D" id="3.40.50.1110">
    <property type="entry name" value="SGNH hydrolase"/>
    <property type="match status" value="1"/>
</dbReference>
<evidence type="ECO:0000313" key="3">
    <source>
        <dbReference type="Proteomes" id="UP000694402"/>
    </source>
</evidence>
<reference evidence="2" key="3">
    <citation type="submission" date="2025-09" db="UniProtKB">
        <authorList>
            <consortium name="Ensembl"/>
        </authorList>
    </citation>
    <scope>IDENTIFICATION</scope>
</reference>
<keyword evidence="3" id="KW-1185">Reference proteome</keyword>
<dbReference type="Proteomes" id="UP000694402">
    <property type="component" value="Unassembled WGS sequence"/>
</dbReference>
<accession>A0AAZ3PSI8</accession>
<proteinExistence type="predicted"/>
<feature type="compositionally biased region" description="Basic and acidic residues" evidence="1">
    <location>
        <begin position="92"/>
        <end position="105"/>
    </location>
</feature>
<sequence length="111" mass="12623">ARISPKVVVQWVGTNNHGHTAEQICGGIMAIVQLIKDKLTCTGLLPRDPGFVHLDGSITHQDLYDYISPPRATRLYASRYMPTSRACWRNRLKTEGQRPTDDRMTHSLHQR</sequence>
<evidence type="ECO:0000256" key="1">
    <source>
        <dbReference type="SAM" id="MobiDB-lite"/>
    </source>
</evidence>